<dbReference type="GO" id="GO:0009507">
    <property type="term" value="C:chloroplast"/>
    <property type="evidence" value="ECO:0007669"/>
    <property type="project" value="UniProtKB-SubCell"/>
</dbReference>
<dbReference type="SUPFAM" id="SSF56047">
    <property type="entry name" value="Ribosomal protein S8"/>
    <property type="match status" value="1"/>
</dbReference>
<dbReference type="InterPro" id="IPR047863">
    <property type="entry name" value="Ribosomal_uS8_CS"/>
</dbReference>
<dbReference type="Gene3D" id="3.30.1490.10">
    <property type="match status" value="1"/>
</dbReference>
<dbReference type="GO" id="GO:0003735">
    <property type="term" value="F:structural constituent of ribosome"/>
    <property type="evidence" value="ECO:0007669"/>
    <property type="project" value="InterPro"/>
</dbReference>
<dbReference type="GO" id="GO:0019843">
    <property type="term" value="F:rRNA binding"/>
    <property type="evidence" value="ECO:0007669"/>
    <property type="project" value="UniProtKB-UniRule"/>
</dbReference>
<organism evidence="7">
    <name type="scientific">Austrotaxus spicata</name>
    <dbReference type="NCBI Taxonomy" id="89478"/>
    <lineage>
        <taxon>Eukaryota</taxon>
        <taxon>Viridiplantae</taxon>
        <taxon>Streptophyta</taxon>
        <taxon>Embryophyta</taxon>
        <taxon>Tracheophyta</taxon>
        <taxon>Spermatophyta</taxon>
        <taxon>Pinopsida</taxon>
        <taxon>Pinidae</taxon>
        <taxon>Conifers II</taxon>
        <taxon>Cupressales</taxon>
        <taxon>Taxaceae</taxon>
        <taxon>Austrotaxus</taxon>
    </lineage>
</organism>
<dbReference type="FunFam" id="3.30.1490.10:FF:000001">
    <property type="entry name" value="30S ribosomal protein S8"/>
    <property type="match status" value="1"/>
</dbReference>
<keyword evidence="5" id="KW-0694">RNA-binding</keyword>
<accession>A0A8F8STV2</accession>
<keyword evidence="7" id="KW-0150">Chloroplast</keyword>
<evidence type="ECO:0000256" key="5">
    <source>
        <dbReference type="HAMAP-Rule" id="MF_01302"/>
    </source>
</evidence>
<dbReference type="GO" id="GO:1990904">
    <property type="term" value="C:ribonucleoprotein complex"/>
    <property type="evidence" value="ECO:0007669"/>
    <property type="project" value="UniProtKB-KW"/>
</dbReference>
<comment type="subcellular location">
    <subcellularLocation>
        <location evidence="5">Plastid</location>
        <location evidence="5">Chloroplast</location>
    </subcellularLocation>
</comment>
<dbReference type="EMBL" id="MW470976">
    <property type="protein sequence ID" value="QYB21129.1"/>
    <property type="molecule type" value="Genomic_DNA"/>
</dbReference>
<evidence type="ECO:0000256" key="2">
    <source>
        <dbReference type="ARBA" id="ARBA00022980"/>
    </source>
</evidence>
<evidence type="ECO:0000256" key="3">
    <source>
        <dbReference type="ARBA" id="ARBA00023274"/>
    </source>
</evidence>
<comment type="function">
    <text evidence="5">One of the primary rRNA binding proteins, it binds directly to 16S rRNA central domain where it helps coordinate assembly of the platform of the 30S subunit.</text>
</comment>
<keyword evidence="7" id="KW-0934">Plastid</keyword>
<keyword evidence="3 5" id="KW-0687">Ribonucleoprotein</keyword>
<name>A0A8F8STV2_9CONI</name>
<dbReference type="HAMAP" id="MF_01302_B">
    <property type="entry name" value="Ribosomal_uS8_B"/>
    <property type="match status" value="1"/>
</dbReference>
<evidence type="ECO:0000313" key="7">
    <source>
        <dbReference type="EMBL" id="QYB21129.1"/>
    </source>
</evidence>
<dbReference type="NCBIfam" id="NF001109">
    <property type="entry name" value="PRK00136.1"/>
    <property type="match status" value="1"/>
</dbReference>
<dbReference type="PANTHER" id="PTHR11758">
    <property type="entry name" value="40S RIBOSOMAL PROTEIN S15A"/>
    <property type="match status" value="1"/>
</dbReference>
<dbReference type="InterPro" id="IPR035987">
    <property type="entry name" value="Ribosomal_uS8_sf"/>
</dbReference>
<dbReference type="PROSITE" id="PS00053">
    <property type="entry name" value="RIBOSOMAL_S8"/>
    <property type="match status" value="1"/>
</dbReference>
<protein>
    <recommendedName>
        <fullName evidence="4 5">Small ribosomal subunit protein uS8c</fullName>
    </recommendedName>
</protein>
<gene>
    <name evidence="5 7" type="primary">rps8</name>
</gene>
<dbReference type="GO" id="GO:0006412">
    <property type="term" value="P:translation"/>
    <property type="evidence" value="ECO:0007669"/>
    <property type="project" value="UniProtKB-UniRule"/>
</dbReference>
<keyword evidence="2 5" id="KW-0689">Ribosomal protein</keyword>
<dbReference type="GO" id="GO:0005840">
    <property type="term" value="C:ribosome"/>
    <property type="evidence" value="ECO:0007669"/>
    <property type="project" value="UniProtKB-KW"/>
</dbReference>
<dbReference type="InterPro" id="IPR000630">
    <property type="entry name" value="Ribosomal_uS8"/>
</dbReference>
<dbReference type="AlphaFoldDB" id="A0A8F8STV2"/>
<dbReference type="Gene3D" id="3.30.1370.30">
    <property type="match status" value="1"/>
</dbReference>
<sequence>MTFIRNANMVKKKTVRVTDTIIIGNIARILLREGFLEDVREHREGKKSFLVLTSKSRERKEKRNIIALDRISRPGLRIYSTYRDIPKVLGGMGIVILSTTQGIMTDREAREKKVGGELLCILW</sequence>
<reference evidence="7" key="1">
    <citation type="journal article" date="2021" name="Nat. Plants">
        <title>Gene duplications and phylogenomic conflict underlie major pulses of phenotypic evolution in gymnosperms.</title>
        <authorList>
            <person name="Stull G.W."/>
            <person name="Qu X.J."/>
            <person name="Parins-Fukuchi C."/>
            <person name="Yang Y.Y."/>
            <person name="Yang J.B."/>
            <person name="Yang Z.Y."/>
            <person name="Hu Y."/>
            <person name="Ma H."/>
            <person name="Soltis P.S."/>
            <person name="Soltis D.E."/>
            <person name="Li D.Z."/>
            <person name="Smith S.A."/>
            <person name="Yi T.S."/>
        </authorList>
    </citation>
    <scope>NUCLEOTIDE SEQUENCE</scope>
</reference>
<evidence type="ECO:0000256" key="6">
    <source>
        <dbReference type="RuleBase" id="RU003660"/>
    </source>
</evidence>
<dbReference type="Pfam" id="PF00410">
    <property type="entry name" value="Ribosomal_S8"/>
    <property type="match status" value="1"/>
</dbReference>
<comment type="subunit">
    <text evidence="5">Part of the 30S ribosomal subunit.</text>
</comment>
<evidence type="ECO:0000256" key="1">
    <source>
        <dbReference type="ARBA" id="ARBA00006471"/>
    </source>
</evidence>
<keyword evidence="5" id="KW-0699">rRNA-binding</keyword>
<geneLocation type="chloroplast" evidence="7"/>
<reference evidence="7" key="2">
    <citation type="submission" date="2021-01" db="EMBL/GenBank/DDBJ databases">
        <authorList>
            <person name="Stull G."/>
            <person name="Qu X.-J."/>
            <person name="Parins-Fukuchi C."/>
            <person name="Yang Y.-Y."/>
            <person name="Yang J.-B."/>
            <person name="Yang Z.-Y."/>
            <person name="Hu Y."/>
            <person name="Ma H."/>
            <person name="Soltis P."/>
            <person name="Soltis D."/>
            <person name="Li D.-Z."/>
            <person name="Smith S."/>
            <person name="Yi T.-S."/>
        </authorList>
    </citation>
    <scope>NUCLEOTIDE SEQUENCE</scope>
</reference>
<evidence type="ECO:0000256" key="4">
    <source>
        <dbReference type="ARBA" id="ARBA00035153"/>
    </source>
</evidence>
<comment type="similarity">
    <text evidence="1 5 6">Belongs to the universal ribosomal protein uS8 family.</text>
</comment>
<proteinExistence type="inferred from homology"/>